<dbReference type="EMBL" id="FWXF01000001">
    <property type="protein sequence ID" value="SMC16293.1"/>
    <property type="molecule type" value="Genomic_DNA"/>
</dbReference>
<sequence length="109" mass="12357">MLELIKKSLMASLGAAVVTKERVEKATRELVEEGKLSREEAEKLAEELIESGEKHWEEVQGSLSESVKKAVDRLDLARRHEVQALKDRLDNLEARLAMLEARKTTEETT</sequence>
<accession>A0A1W1WXG9</accession>
<organism evidence="2 3">
    <name type="scientific">Desulfacinum hydrothermale DSM 13146</name>
    <dbReference type="NCBI Taxonomy" id="1121390"/>
    <lineage>
        <taxon>Bacteria</taxon>
        <taxon>Pseudomonadati</taxon>
        <taxon>Thermodesulfobacteriota</taxon>
        <taxon>Syntrophobacteria</taxon>
        <taxon>Syntrophobacterales</taxon>
        <taxon>Syntrophobacteraceae</taxon>
        <taxon>Desulfacinum</taxon>
    </lineage>
</organism>
<name>A0A1W1WXG9_9BACT</name>
<dbReference type="STRING" id="1121390.SAMN02746041_00045"/>
<dbReference type="Pfam" id="PF05597">
    <property type="entry name" value="Phasin"/>
    <property type="match status" value="1"/>
</dbReference>
<evidence type="ECO:0000256" key="1">
    <source>
        <dbReference type="SAM" id="Coils"/>
    </source>
</evidence>
<evidence type="ECO:0000313" key="3">
    <source>
        <dbReference type="Proteomes" id="UP000192783"/>
    </source>
</evidence>
<dbReference type="InterPro" id="IPR008769">
    <property type="entry name" value="PhaF_PhaI"/>
</dbReference>
<keyword evidence="3" id="KW-1185">Reference proteome</keyword>
<proteinExistence type="predicted"/>
<evidence type="ECO:0000313" key="2">
    <source>
        <dbReference type="EMBL" id="SMC16293.1"/>
    </source>
</evidence>
<feature type="coiled-coil region" evidence="1">
    <location>
        <begin position="82"/>
        <end position="109"/>
    </location>
</feature>
<dbReference type="OrthoDB" id="198919at2"/>
<dbReference type="PANTHER" id="PTHR38664:SF1">
    <property type="entry name" value="SLR0058 PROTEIN"/>
    <property type="match status" value="1"/>
</dbReference>
<keyword evidence="1" id="KW-0175">Coiled coil</keyword>
<dbReference type="RefSeq" id="WP_084055539.1">
    <property type="nucleotide sequence ID" value="NZ_FWXF01000001.1"/>
</dbReference>
<reference evidence="2 3" key="1">
    <citation type="submission" date="2017-04" db="EMBL/GenBank/DDBJ databases">
        <authorList>
            <person name="Afonso C.L."/>
            <person name="Miller P.J."/>
            <person name="Scott M.A."/>
            <person name="Spackman E."/>
            <person name="Goraichik I."/>
            <person name="Dimitrov K.M."/>
            <person name="Suarez D.L."/>
            <person name="Swayne D.E."/>
        </authorList>
    </citation>
    <scope>NUCLEOTIDE SEQUENCE [LARGE SCALE GENOMIC DNA]</scope>
    <source>
        <strain evidence="2 3">DSM 13146</strain>
    </source>
</reference>
<dbReference type="Proteomes" id="UP000192783">
    <property type="component" value="Unassembled WGS sequence"/>
</dbReference>
<dbReference type="AlphaFoldDB" id="A0A1W1WXG9"/>
<dbReference type="PANTHER" id="PTHR38664">
    <property type="entry name" value="SLR0058 PROTEIN"/>
    <property type="match status" value="1"/>
</dbReference>
<protein>
    <submittedName>
        <fullName evidence="2">Polyhydroxyalkanoate synthesis regulator phasin</fullName>
    </submittedName>
</protein>
<gene>
    <name evidence="2" type="ORF">SAMN02746041_00045</name>
</gene>